<accession>A0A7X0G5Y6</accession>
<dbReference type="SFLD" id="SFLDS00029">
    <property type="entry name" value="Radical_SAM"/>
    <property type="match status" value="1"/>
</dbReference>
<keyword evidence="2" id="KW-0479">Metal-binding</keyword>
<feature type="domain" description="Radical SAM core" evidence="5">
    <location>
        <begin position="84"/>
        <end position="302"/>
    </location>
</feature>
<dbReference type="GO" id="GO:0051536">
    <property type="term" value="F:iron-sulfur cluster binding"/>
    <property type="evidence" value="ECO:0007669"/>
    <property type="project" value="UniProtKB-KW"/>
</dbReference>
<evidence type="ECO:0000256" key="3">
    <source>
        <dbReference type="ARBA" id="ARBA00023004"/>
    </source>
</evidence>
<dbReference type="InterPro" id="IPR023885">
    <property type="entry name" value="4Fe4S-binding_SPASM_dom"/>
</dbReference>
<reference evidence="6 7" key="1">
    <citation type="submission" date="2020-08" db="EMBL/GenBank/DDBJ databases">
        <title>Sequencing the genomes of 1000 actinobacteria strains.</title>
        <authorList>
            <person name="Klenk H.-P."/>
        </authorList>
    </citation>
    <scope>NUCLEOTIDE SEQUENCE [LARGE SCALE GENOMIC DNA]</scope>
    <source>
        <strain evidence="6 7">DSM 43675</strain>
    </source>
</reference>
<dbReference type="Pfam" id="PF04055">
    <property type="entry name" value="Radical_SAM"/>
    <property type="match status" value="1"/>
</dbReference>
<dbReference type="SFLD" id="SFLDG01067">
    <property type="entry name" value="SPASM/twitch_domain_containing"/>
    <property type="match status" value="1"/>
</dbReference>
<dbReference type="RefSeq" id="WP_221493359.1">
    <property type="nucleotide sequence ID" value="NZ_JACHMQ010000001.1"/>
</dbReference>
<evidence type="ECO:0000313" key="6">
    <source>
        <dbReference type="EMBL" id="MBB6399307.1"/>
    </source>
</evidence>
<gene>
    <name evidence="6" type="ORF">BKA00_006221</name>
</gene>
<keyword evidence="1" id="KW-0949">S-adenosyl-L-methionine</keyword>
<evidence type="ECO:0000313" key="7">
    <source>
        <dbReference type="Proteomes" id="UP000546324"/>
    </source>
</evidence>
<dbReference type="CDD" id="cd01335">
    <property type="entry name" value="Radical_SAM"/>
    <property type="match status" value="1"/>
</dbReference>
<dbReference type="PANTHER" id="PTHR11228:SF35">
    <property type="entry name" value="MOLYBDENUM COFACTOR BIOSYNTHESIS PROTEIN A-RELATED"/>
    <property type="match status" value="1"/>
</dbReference>
<dbReference type="Gene3D" id="3.20.20.70">
    <property type="entry name" value="Aldolase class I"/>
    <property type="match status" value="1"/>
</dbReference>
<dbReference type="AlphaFoldDB" id="A0A7X0G5Y6"/>
<keyword evidence="4" id="KW-0411">Iron-sulfur</keyword>
<proteinExistence type="predicted"/>
<evidence type="ECO:0000256" key="4">
    <source>
        <dbReference type="ARBA" id="ARBA00023014"/>
    </source>
</evidence>
<protein>
    <submittedName>
        <fullName evidence="6">Molybdenum cofactor biosynthesis enzyme MoaA</fullName>
    </submittedName>
</protein>
<evidence type="ECO:0000256" key="1">
    <source>
        <dbReference type="ARBA" id="ARBA00022691"/>
    </source>
</evidence>
<dbReference type="InterPro" id="IPR007197">
    <property type="entry name" value="rSAM"/>
</dbReference>
<comment type="caution">
    <text evidence="6">The sequence shown here is derived from an EMBL/GenBank/DDBJ whole genome shotgun (WGS) entry which is preliminary data.</text>
</comment>
<evidence type="ECO:0000259" key="5">
    <source>
        <dbReference type="PROSITE" id="PS51918"/>
    </source>
</evidence>
<organism evidence="6 7">
    <name type="scientific">Actinomadura coerulea</name>
    <dbReference type="NCBI Taxonomy" id="46159"/>
    <lineage>
        <taxon>Bacteria</taxon>
        <taxon>Bacillati</taxon>
        <taxon>Actinomycetota</taxon>
        <taxon>Actinomycetes</taxon>
        <taxon>Streptosporangiales</taxon>
        <taxon>Thermomonosporaceae</taxon>
        <taxon>Actinomadura</taxon>
    </lineage>
</organism>
<dbReference type="Pfam" id="PF13186">
    <property type="entry name" value="SPASM"/>
    <property type="match status" value="1"/>
</dbReference>
<dbReference type="EMBL" id="JACHMQ010000001">
    <property type="protein sequence ID" value="MBB6399307.1"/>
    <property type="molecule type" value="Genomic_DNA"/>
</dbReference>
<dbReference type="PANTHER" id="PTHR11228">
    <property type="entry name" value="RADICAL SAM DOMAIN PROTEIN"/>
    <property type="match status" value="1"/>
</dbReference>
<dbReference type="InterPro" id="IPR058240">
    <property type="entry name" value="rSAM_sf"/>
</dbReference>
<evidence type="ECO:0000256" key="2">
    <source>
        <dbReference type="ARBA" id="ARBA00022723"/>
    </source>
</evidence>
<dbReference type="SUPFAM" id="SSF102114">
    <property type="entry name" value="Radical SAM enzymes"/>
    <property type="match status" value="1"/>
</dbReference>
<dbReference type="GO" id="GO:0046872">
    <property type="term" value="F:metal ion binding"/>
    <property type="evidence" value="ECO:0007669"/>
    <property type="project" value="UniProtKB-KW"/>
</dbReference>
<dbReference type="CDD" id="cd21109">
    <property type="entry name" value="SPASM"/>
    <property type="match status" value="1"/>
</dbReference>
<dbReference type="InterPro" id="IPR013785">
    <property type="entry name" value="Aldolase_TIM"/>
</dbReference>
<dbReference type="Proteomes" id="UP000546324">
    <property type="component" value="Unassembled WGS sequence"/>
</dbReference>
<sequence length="385" mass="42609">MVYAIDELTPAYPDVTAPEWAAFGAIGLDRSVVWHGDAAALGALHDAAAAPVGRPVLAAAHGPEVVDDLAGRGWLQRPEDLCAEYLLTTAQIEVTAHCNWGCEFCPVSLDRKPPATMPMPLFEEIIEKIAPYDTIRYVTFHFYNEPTLDRFFAERLAVLRTHGLKLRLFTNASRLTEEKIALLRQGDTLFQLVVNLPALDEDSFHDLTGTRGLARTLAGVEAALDAGLPMEMVVNGGGADARRRLGELRERFEPRGVAVRSTLLSDRAGSLAEDYHQDVRVEGRLRGCGWPVNHAHFSVAGDMFICCNDYYQREKFGNIRSGSVHDLMTGEAAVQLRRRVFGVAEAPDDYLCRTCHDQLPDFPRRQFRPLASFPLKGCHRGVGRG</sequence>
<keyword evidence="3" id="KW-0408">Iron</keyword>
<keyword evidence="7" id="KW-1185">Reference proteome</keyword>
<dbReference type="InterPro" id="IPR050377">
    <property type="entry name" value="Radical_SAM_PqqE_MftC-like"/>
</dbReference>
<dbReference type="PROSITE" id="PS51918">
    <property type="entry name" value="RADICAL_SAM"/>
    <property type="match status" value="1"/>
</dbReference>
<name>A0A7X0G5Y6_9ACTN</name>
<dbReference type="GO" id="GO:0003824">
    <property type="term" value="F:catalytic activity"/>
    <property type="evidence" value="ECO:0007669"/>
    <property type="project" value="InterPro"/>
</dbReference>